<dbReference type="InterPro" id="IPR036291">
    <property type="entry name" value="NAD(P)-bd_dom_sf"/>
</dbReference>
<dbReference type="Proteomes" id="UP001292079">
    <property type="component" value="Unassembled WGS sequence"/>
</dbReference>
<dbReference type="PANTHER" id="PTHR43157:SF31">
    <property type="entry name" value="PHOSPHATIDYLINOSITOL-GLYCAN BIOSYNTHESIS CLASS F PROTEIN"/>
    <property type="match status" value="1"/>
</dbReference>
<organism evidence="3 4">
    <name type="scientific">Schistosoma mekongi</name>
    <name type="common">Parasitic worm</name>
    <dbReference type="NCBI Taxonomy" id="38744"/>
    <lineage>
        <taxon>Eukaryota</taxon>
        <taxon>Metazoa</taxon>
        <taxon>Spiralia</taxon>
        <taxon>Lophotrochozoa</taxon>
        <taxon>Platyhelminthes</taxon>
        <taxon>Trematoda</taxon>
        <taxon>Digenea</taxon>
        <taxon>Strigeidida</taxon>
        <taxon>Schistosomatoidea</taxon>
        <taxon>Schistosomatidae</taxon>
        <taxon>Schistosoma</taxon>
    </lineage>
</organism>
<gene>
    <name evidence="3" type="ORF">MN116_000654</name>
</gene>
<keyword evidence="1" id="KW-0560">Oxidoreductase</keyword>
<reference evidence="3" key="2">
    <citation type="journal article" date="2023" name="Infect Dis Poverty">
        <title>Chromosome-scale genome of the human blood fluke Schistosoma mekongi and its implications for public health.</title>
        <authorList>
            <person name="Zhou M."/>
            <person name="Xu L."/>
            <person name="Xu D."/>
            <person name="Chen W."/>
            <person name="Khan J."/>
            <person name="Hu Y."/>
            <person name="Huang H."/>
            <person name="Wei H."/>
            <person name="Zhang Y."/>
            <person name="Chusongsang P."/>
            <person name="Tanasarnprasert K."/>
            <person name="Hu X."/>
            <person name="Limpanont Y."/>
            <person name="Lv Z."/>
        </authorList>
    </citation>
    <scope>NUCLEOTIDE SEQUENCE</scope>
    <source>
        <strain evidence="3">LV_2022a</strain>
    </source>
</reference>
<feature type="region of interest" description="Disordered" evidence="2">
    <location>
        <begin position="405"/>
        <end position="434"/>
    </location>
</feature>
<dbReference type="SUPFAM" id="SSF51735">
    <property type="entry name" value="NAD(P)-binding Rossmann-fold domains"/>
    <property type="match status" value="1"/>
</dbReference>
<feature type="compositionally biased region" description="Polar residues" evidence="2">
    <location>
        <begin position="423"/>
        <end position="434"/>
    </location>
</feature>
<evidence type="ECO:0000313" key="3">
    <source>
        <dbReference type="EMBL" id="KAK4475862.1"/>
    </source>
</evidence>
<dbReference type="Gene3D" id="3.40.50.720">
    <property type="entry name" value="NAD(P)-binding Rossmann-like Domain"/>
    <property type="match status" value="1"/>
</dbReference>
<reference evidence="3" key="1">
    <citation type="submission" date="2022-04" db="EMBL/GenBank/DDBJ databases">
        <authorList>
            <person name="Xu L."/>
            <person name="Lv Z."/>
        </authorList>
    </citation>
    <scope>NUCLEOTIDE SEQUENCE</scope>
    <source>
        <strain evidence="3">LV_2022a</strain>
    </source>
</reference>
<evidence type="ECO:0000256" key="1">
    <source>
        <dbReference type="ARBA" id="ARBA00023002"/>
    </source>
</evidence>
<evidence type="ECO:0000256" key="2">
    <source>
        <dbReference type="SAM" id="MobiDB-lite"/>
    </source>
</evidence>
<name>A0AAE1ZL52_SCHME</name>
<sequence length="434" mass="49473">MKSQFINLLHRQRASSYVVHDWSVRPLPPVRKPLTLKTALKAFGLFCTFTGSGLIGYKLFVSLPSYNGPTRDVQNKPIIITQPYSKISRQLLYNLAQHGAHLILADNHWDKCEELRERLMRKYGVKSDMIECRRLELDSMTSIRRFAAGILADFSQLDCVIIQSPSCISSIIAGKRRFTHDGFEHELGVNYFATYLLSRLLIDKLNENKGRLIFVMDTQAADTAQENAVGQSNTSQVTIPLDNINWENDKDYTPENAYQRAQWFLLMFADELTRRNSTEDKKASILIANPRISRGISPEMDKKHVDSKGFWKLLNIFLDVCPRLISRKTSGTSILCATADSSIIDLTDNNIDRKSNSTVHCAPIYQDLRLLISSNENNKTIENRRQASELLWKLSEKWTRLDTHPNALPLPTRQSMRNDSRSDTSVNSIPTVHA</sequence>
<dbReference type="EMBL" id="JALJAT010000001">
    <property type="protein sequence ID" value="KAK4475862.1"/>
    <property type="molecule type" value="Genomic_DNA"/>
</dbReference>
<protein>
    <submittedName>
        <fullName evidence="3">Uncharacterized protein</fullName>
    </submittedName>
</protein>
<dbReference type="AlphaFoldDB" id="A0AAE1ZL52"/>
<dbReference type="PANTHER" id="PTHR43157">
    <property type="entry name" value="PHOSPHATIDYLINOSITOL-GLYCAN BIOSYNTHESIS CLASS F PROTEIN-RELATED"/>
    <property type="match status" value="1"/>
</dbReference>
<dbReference type="Pfam" id="PF00106">
    <property type="entry name" value="adh_short"/>
    <property type="match status" value="1"/>
</dbReference>
<accession>A0AAE1ZL52</accession>
<proteinExistence type="predicted"/>
<dbReference type="InterPro" id="IPR002347">
    <property type="entry name" value="SDR_fam"/>
</dbReference>
<comment type="caution">
    <text evidence="3">The sequence shown here is derived from an EMBL/GenBank/DDBJ whole genome shotgun (WGS) entry which is preliminary data.</text>
</comment>
<keyword evidence="4" id="KW-1185">Reference proteome</keyword>
<evidence type="ECO:0000313" key="4">
    <source>
        <dbReference type="Proteomes" id="UP001292079"/>
    </source>
</evidence>
<dbReference type="GO" id="GO:0016491">
    <property type="term" value="F:oxidoreductase activity"/>
    <property type="evidence" value="ECO:0007669"/>
    <property type="project" value="UniProtKB-KW"/>
</dbReference>